<keyword evidence="2" id="KW-0813">Transport</keyword>
<feature type="transmembrane region" description="Helical" evidence="8">
    <location>
        <begin position="368"/>
        <end position="390"/>
    </location>
</feature>
<dbReference type="RefSeq" id="WP_127198455.1">
    <property type="nucleotide sequence ID" value="NZ_RZNX01000002.1"/>
</dbReference>
<dbReference type="OrthoDB" id="1650886at2"/>
<evidence type="ECO:0000256" key="1">
    <source>
        <dbReference type="ARBA" id="ARBA00004429"/>
    </source>
</evidence>
<evidence type="ECO:0000256" key="7">
    <source>
        <dbReference type="ARBA" id="ARBA00023136"/>
    </source>
</evidence>
<evidence type="ECO:0000256" key="6">
    <source>
        <dbReference type="ARBA" id="ARBA00022989"/>
    </source>
</evidence>
<name>A0A433XGY8_9BACL</name>
<organism evidence="10 11">
    <name type="scientific">Paenibacillus zeisoli</name>
    <dbReference type="NCBI Taxonomy" id="2496267"/>
    <lineage>
        <taxon>Bacteria</taxon>
        <taxon>Bacillati</taxon>
        <taxon>Bacillota</taxon>
        <taxon>Bacilli</taxon>
        <taxon>Bacillales</taxon>
        <taxon>Paenibacillaceae</taxon>
        <taxon>Paenibacillus</taxon>
    </lineage>
</organism>
<keyword evidence="11" id="KW-1185">Reference proteome</keyword>
<evidence type="ECO:0000256" key="2">
    <source>
        <dbReference type="ARBA" id="ARBA00022448"/>
    </source>
</evidence>
<dbReference type="Gene3D" id="1.20.1250.20">
    <property type="entry name" value="MFS general substrate transporter like domains"/>
    <property type="match status" value="2"/>
</dbReference>
<feature type="transmembrane region" description="Helical" evidence="8">
    <location>
        <begin position="213"/>
        <end position="234"/>
    </location>
</feature>
<feature type="transmembrane region" description="Helical" evidence="8">
    <location>
        <begin position="81"/>
        <end position="100"/>
    </location>
</feature>
<feature type="transmembrane region" description="Helical" evidence="8">
    <location>
        <begin position="51"/>
        <end position="69"/>
    </location>
</feature>
<dbReference type="PANTHER" id="PTHR23522:SF10">
    <property type="entry name" value="3-PHENYLPROPIONIC ACID TRANSPORTER-RELATED"/>
    <property type="match status" value="1"/>
</dbReference>
<proteinExistence type="predicted"/>
<evidence type="ECO:0000313" key="10">
    <source>
        <dbReference type="EMBL" id="RUT33340.1"/>
    </source>
</evidence>
<feature type="transmembrane region" description="Helical" evidence="8">
    <location>
        <begin position="167"/>
        <end position="187"/>
    </location>
</feature>
<dbReference type="SUPFAM" id="SSF103473">
    <property type="entry name" value="MFS general substrate transporter"/>
    <property type="match status" value="1"/>
</dbReference>
<comment type="subcellular location">
    <subcellularLocation>
        <location evidence="1">Cell inner membrane</location>
        <topology evidence="1">Multi-pass membrane protein</topology>
    </subcellularLocation>
</comment>
<dbReference type="PANTHER" id="PTHR23522">
    <property type="entry name" value="BLL5896 PROTEIN"/>
    <property type="match status" value="1"/>
</dbReference>
<dbReference type="GO" id="GO:0015528">
    <property type="term" value="F:lactose:proton symporter activity"/>
    <property type="evidence" value="ECO:0007669"/>
    <property type="project" value="TreeGrafter"/>
</dbReference>
<keyword evidence="4" id="KW-0997">Cell inner membrane</keyword>
<feature type="transmembrane region" description="Helical" evidence="8">
    <location>
        <begin position="300"/>
        <end position="321"/>
    </location>
</feature>
<feature type="transmembrane region" description="Helical" evidence="8">
    <location>
        <begin position="106"/>
        <end position="130"/>
    </location>
</feature>
<comment type="caution">
    <text evidence="10">The sequence shown here is derived from an EMBL/GenBank/DDBJ whole genome shotgun (WGS) entry which is preliminary data.</text>
</comment>
<keyword evidence="5 8" id="KW-0812">Transmembrane</keyword>
<protein>
    <submittedName>
        <fullName evidence="10">MFS transporter</fullName>
    </submittedName>
</protein>
<feature type="domain" description="Major facilitator superfamily associated" evidence="9">
    <location>
        <begin position="16"/>
        <end position="372"/>
    </location>
</feature>
<evidence type="ECO:0000256" key="8">
    <source>
        <dbReference type="SAM" id="Phobius"/>
    </source>
</evidence>
<keyword evidence="7 8" id="KW-0472">Membrane</keyword>
<dbReference type="GO" id="GO:0030395">
    <property type="term" value="F:lactose binding"/>
    <property type="evidence" value="ECO:0007669"/>
    <property type="project" value="TreeGrafter"/>
</dbReference>
<reference evidence="10 11" key="1">
    <citation type="submission" date="2018-12" db="EMBL/GenBank/DDBJ databases">
        <authorList>
            <person name="Sun L."/>
            <person name="Chen Z."/>
        </authorList>
    </citation>
    <scope>NUCLEOTIDE SEQUENCE [LARGE SCALE GENOMIC DNA]</scope>
    <source>
        <strain evidence="10 11">3-5-3</strain>
    </source>
</reference>
<evidence type="ECO:0000256" key="3">
    <source>
        <dbReference type="ARBA" id="ARBA00022475"/>
    </source>
</evidence>
<evidence type="ECO:0000259" key="9">
    <source>
        <dbReference type="Pfam" id="PF12832"/>
    </source>
</evidence>
<evidence type="ECO:0000256" key="4">
    <source>
        <dbReference type="ARBA" id="ARBA00022519"/>
    </source>
</evidence>
<feature type="transmembrane region" description="Helical" evidence="8">
    <location>
        <begin position="277"/>
        <end position="294"/>
    </location>
</feature>
<dbReference type="AlphaFoldDB" id="A0A433XGY8"/>
<feature type="transmembrane region" description="Helical" evidence="8">
    <location>
        <begin position="21"/>
        <end position="39"/>
    </location>
</feature>
<feature type="transmembrane region" description="Helical" evidence="8">
    <location>
        <begin position="341"/>
        <end position="362"/>
    </location>
</feature>
<evidence type="ECO:0000256" key="5">
    <source>
        <dbReference type="ARBA" id="ARBA00022692"/>
    </source>
</evidence>
<feature type="transmembrane region" description="Helical" evidence="8">
    <location>
        <begin position="142"/>
        <end position="161"/>
    </location>
</feature>
<sequence length="405" mass="45685">MAHLQSDHLSKPIQSLLSLKLLNFFVYGAMVIFAAFFQLYLQEAGMNKLEIGLLLSMGPIISLAANPFWKYCNDRQQNTRYVLVLMMCGLLLVGYLIFLVDTYRMLYWSMILFYFLQTPMLTQSNTLTLCYTESTGRRFASFRLWGSLGWAIIAVIAGAVMDESGALGMFLLFTMVLILATSSALLLKPLHRAPDTPWLNLWEFTRSLKNKHFVSFVILGMLVAIPSSMNAMFMPLFITDLGGSKLYVGLAVFVSTILEAGIFILLRKYMRRKITHLMICMVMVSLLLALRWMLMAEVTTSLQIVFIQILHAVTFGGFFYVGTQLTTLFLPRPYRSSGQAVYTLLLGGISGMIAGVFGGWLYQYFGAVTMYKICLMLTLCGALGFAAMGYRLYRHGYTPVINHKE</sequence>
<dbReference type="InterPro" id="IPR024989">
    <property type="entry name" value="MFS_assoc_dom"/>
</dbReference>
<dbReference type="InterPro" id="IPR036259">
    <property type="entry name" value="MFS_trans_sf"/>
</dbReference>
<accession>A0A433XGY8</accession>
<gene>
    <name evidence="10" type="ORF">EJP77_06740</name>
</gene>
<feature type="transmembrane region" description="Helical" evidence="8">
    <location>
        <begin position="246"/>
        <end position="265"/>
    </location>
</feature>
<keyword evidence="3" id="KW-1003">Cell membrane</keyword>
<dbReference type="GO" id="GO:0005886">
    <property type="term" value="C:plasma membrane"/>
    <property type="evidence" value="ECO:0007669"/>
    <property type="project" value="UniProtKB-SubCell"/>
</dbReference>
<evidence type="ECO:0000313" key="11">
    <source>
        <dbReference type="Proteomes" id="UP000272464"/>
    </source>
</evidence>
<dbReference type="Pfam" id="PF12832">
    <property type="entry name" value="MFS_1_like"/>
    <property type="match status" value="1"/>
</dbReference>
<keyword evidence="6 8" id="KW-1133">Transmembrane helix</keyword>
<dbReference type="EMBL" id="RZNX01000002">
    <property type="protein sequence ID" value="RUT33340.1"/>
    <property type="molecule type" value="Genomic_DNA"/>
</dbReference>
<dbReference type="Proteomes" id="UP000272464">
    <property type="component" value="Unassembled WGS sequence"/>
</dbReference>